<accession>A0ABU7DVK2</accession>
<evidence type="ECO:0000313" key="2">
    <source>
        <dbReference type="Proteomes" id="UP001352852"/>
    </source>
</evidence>
<sequence>MQSQIYTLKMFKAQVCMFSFKPVSVQVKKTKKHTIVSKTFSKTEHKAHPVNCSKIPKTFKMLTHRMMFNCPKPVITDAKEKEDSFLCFLQNTALSGQCTIYV</sequence>
<dbReference type="Proteomes" id="UP001352852">
    <property type="component" value="Unassembled WGS sequence"/>
</dbReference>
<proteinExistence type="predicted"/>
<organism evidence="1 2">
    <name type="scientific">Characodon lateralis</name>
    <dbReference type="NCBI Taxonomy" id="208331"/>
    <lineage>
        <taxon>Eukaryota</taxon>
        <taxon>Metazoa</taxon>
        <taxon>Chordata</taxon>
        <taxon>Craniata</taxon>
        <taxon>Vertebrata</taxon>
        <taxon>Euteleostomi</taxon>
        <taxon>Actinopterygii</taxon>
        <taxon>Neopterygii</taxon>
        <taxon>Teleostei</taxon>
        <taxon>Neoteleostei</taxon>
        <taxon>Acanthomorphata</taxon>
        <taxon>Ovalentaria</taxon>
        <taxon>Atherinomorphae</taxon>
        <taxon>Cyprinodontiformes</taxon>
        <taxon>Goodeidae</taxon>
        <taxon>Characodon</taxon>
    </lineage>
</organism>
<reference evidence="1 2" key="1">
    <citation type="submission" date="2021-06" db="EMBL/GenBank/DDBJ databases">
        <authorList>
            <person name="Palmer J.M."/>
        </authorList>
    </citation>
    <scope>NUCLEOTIDE SEQUENCE [LARGE SCALE GENOMIC DNA]</scope>
    <source>
        <strain evidence="1 2">CL_MEX2019</strain>
        <tissue evidence="1">Muscle</tissue>
    </source>
</reference>
<dbReference type="EMBL" id="JAHUTJ010035605">
    <property type="protein sequence ID" value="MED6278536.1"/>
    <property type="molecule type" value="Genomic_DNA"/>
</dbReference>
<comment type="caution">
    <text evidence="1">The sequence shown here is derived from an EMBL/GenBank/DDBJ whole genome shotgun (WGS) entry which is preliminary data.</text>
</comment>
<gene>
    <name evidence="1" type="ORF">CHARACLAT_024936</name>
</gene>
<keyword evidence="2" id="KW-1185">Reference proteome</keyword>
<evidence type="ECO:0000313" key="1">
    <source>
        <dbReference type="EMBL" id="MED6278536.1"/>
    </source>
</evidence>
<name>A0ABU7DVK2_9TELE</name>
<protein>
    <submittedName>
        <fullName evidence="1">Uncharacterized protein</fullName>
    </submittedName>
</protein>